<dbReference type="Ensembl" id="ENSOSUT00000011486.1">
    <property type="protein sequence ID" value="ENSOSUP00000011096.1"/>
    <property type="gene ID" value="ENSOSUG00000008039.1"/>
</dbReference>
<organism evidence="2 3">
    <name type="scientific">Otus sunia</name>
    <name type="common">Oriental scops-owl</name>
    <dbReference type="NCBI Taxonomy" id="257818"/>
    <lineage>
        <taxon>Eukaryota</taxon>
        <taxon>Metazoa</taxon>
        <taxon>Chordata</taxon>
        <taxon>Craniata</taxon>
        <taxon>Vertebrata</taxon>
        <taxon>Euteleostomi</taxon>
        <taxon>Archelosauria</taxon>
        <taxon>Archosauria</taxon>
        <taxon>Dinosauria</taxon>
        <taxon>Saurischia</taxon>
        <taxon>Theropoda</taxon>
        <taxon>Coelurosauria</taxon>
        <taxon>Aves</taxon>
        <taxon>Neognathae</taxon>
        <taxon>Neoaves</taxon>
        <taxon>Telluraves</taxon>
        <taxon>Strigiformes</taxon>
        <taxon>Strigidae</taxon>
        <taxon>Otus</taxon>
    </lineage>
</organism>
<dbReference type="Proteomes" id="UP000694552">
    <property type="component" value="Unplaced"/>
</dbReference>
<sequence length="133" mass="14846">MLLRHPWHCLGWDEVEPLRWGPEREKAFHAMTGALASSPALGLPDYSKFFELFVHENKGVATGVFTQKLHPHCRPVAYYSVRLDPVPAGSNSCVRARAATATSTEKSRPLVPGDPTTVDHTLSYFVLILMLKF</sequence>
<protein>
    <recommendedName>
        <fullName evidence="1">Reverse transcriptase/retrotransposon-derived protein RNase H-like domain-containing protein</fullName>
    </recommendedName>
</protein>
<dbReference type="PANTHER" id="PTHR33064">
    <property type="entry name" value="POL PROTEIN"/>
    <property type="match status" value="1"/>
</dbReference>
<reference evidence="2" key="2">
    <citation type="submission" date="2025-09" db="UniProtKB">
        <authorList>
            <consortium name="Ensembl"/>
        </authorList>
    </citation>
    <scope>IDENTIFICATION</scope>
</reference>
<accession>A0A8C8AT93</accession>
<dbReference type="InterPro" id="IPR051320">
    <property type="entry name" value="Viral_Replic_Matur_Polypro"/>
</dbReference>
<dbReference type="InterPro" id="IPR041577">
    <property type="entry name" value="RT_RNaseH_2"/>
</dbReference>
<dbReference type="InterPro" id="IPR043502">
    <property type="entry name" value="DNA/RNA_pol_sf"/>
</dbReference>
<evidence type="ECO:0000313" key="2">
    <source>
        <dbReference type="Ensembl" id="ENSOSUP00000011096.1"/>
    </source>
</evidence>
<evidence type="ECO:0000259" key="1">
    <source>
        <dbReference type="Pfam" id="PF17919"/>
    </source>
</evidence>
<reference evidence="2" key="1">
    <citation type="submission" date="2025-08" db="UniProtKB">
        <authorList>
            <consortium name="Ensembl"/>
        </authorList>
    </citation>
    <scope>IDENTIFICATION</scope>
</reference>
<dbReference type="Gene3D" id="3.10.20.370">
    <property type="match status" value="1"/>
</dbReference>
<name>A0A8C8AT93_9STRI</name>
<dbReference type="AlphaFoldDB" id="A0A8C8AT93"/>
<feature type="domain" description="Reverse transcriptase/retrotransposon-derived protein RNase H-like" evidence="1">
    <location>
        <begin position="20"/>
        <end position="118"/>
    </location>
</feature>
<evidence type="ECO:0000313" key="3">
    <source>
        <dbReference type="Proteomes" id="UP000694552"/>
    </source>
</evidence>
<keyword evidence="3" id="KW-1185">Reference proteome</keyword>
<dbReference type="Pfam" id="PF17919">
    <property type="entry name" value="RT_RNaseH_2"/>
    <property type="match status" value="1"/>
</dbReference>
<dbReference type="SUPFAM" id="SSF56672">
    <property type="entry name" value="DNA/RNA polymerases"/>
    <property type="match status" value="1"/>
</dbReference>
<dbReference type="PANTHER" id="PTHR33064:SF37">
    <property type="entry name" value="RIBONUCLEASE H"/>
    <property type="match status" value="1"/>
</dbReference>
<proteinExistence type="predicted"/>